<sequence length="220" mass="24734">MPRLTKKTADKGRLSKQAQTKPRVRATRMSPEARRANLLQGLLHICAEKGLGEAYHSDVAAWAGVSVPTVFHYFPTKEEMVEVVIAEVSRFLIEDIVGPHSDETDNASDSVVHILMAFCDAIDDHPDYVRVWLEWSVAVRGTLWEEYLRFYENALRGVKRVLLRGLRDGSIDRGVNIDVACRVIVGAAHMIAQMRFAGSNREQILETVTSLVNTYLGDRK</sequence>
<keyword evidence="8" id="KW-1185">Reference proteome</keyword>
<name>A0A9E5JTT9_9GAMM</name>
<feature type="DNA-binding region" description="H-T-H motif" evidence="4">
    <location>
        <begin position="55"/>
        <end position="74"/>
    </location>
</feature>
<accession>A0A9E5JTT9</accession>
<dbReference type="Pfam" id="PF00440">
    <property type="entry name" value="TetR_N"/>
    <property type="match status" value="1"/>
</dbReference>
<keyword evidence="1" id="KW-0805">Transcription regulation</keyword>
<keyword evidence="3" id="KW-0804">Transcription</keyword>
<dbReference type="InterPro" id="IPR009057">
    <property type="entry name" value="Homeodomain-like_sf"/>
</dbReference>
<comment type="caution">
    <text evidence="7">The sequence shown here is derived from an EMBL/GenBank/DDBJ whole genome shotgun (WGS) entry which is preliminary data.</text>
</comment>
<dbReference type="PROSITE" id="PS50977">
    <property type="entry name" value="HTH_TETR_2"/>
    <property type="match status" value="1"/>
</dbReference>
<gene>
    <name evidence="7" type="ORF">G8770_04220</name>
</gene>
<evidence type="ECO:0000256" key="2">
    <source>
        <dbReference type="ARBA" id="ARBA00023125"/>
    </source>
</evidence>
<evidence type="ECO:0000256" key="1">
    <source>
        <dbReference type="ARBA" id="ARBA00023015"/>
    </source>
</evidence>
<dbReference type="SUPFAM" id="SSF46689">
    <property type="entry name" value="Homeodomain-like"/>
    <property type="match status" value="1"/>
</dbReference>
<dbReference type="PANTHER" id="PTHR30055">
    <property type="entry name" value="HTH-TYPE TRANSCRIPTIONAL REGULATOR RUTR"/>
    <property type="match status" value="1"/>
</dbReference>
<dbReference type="InterPro" id="IPR001647">
    <property type="entry name" value="HTH_TetR"/>
</dbReference>
<dbReference type="EMBL" id="JAAONZ010000002">
    <property type="protein sequence ID" value="NHO64750.1"/>
    <property type="molecule type" value="Genomic_DNA"/>
</dbReference>
<dbReference type="SUPFAM" id="SSF48498">
    <property type="entry name" value="Tetracyclin repressor-like, C-terminal domain"/>
    <property type="match status" value="1"/>
</dbReference>
<dbReference type="AlphaFoldDB" id="A0A9E5JTT9"/>
<evidence type="ECO:0000313" key="7">
    <source>
        <dbReference type="EMBL" id="NHO64750.1"/>
    </source>
</evidence>
<dbReference type="InterPro" id="IPR036271">
    <property type="entry name" value="Tet_transcr_reg_TetR-rel_C_sf"/>
</dbReference>
<dbReference type="Proteomes" id="UP000787472">
    <property type="component" value="Unassembled WGS sequence"/>
</dbReference>
<evidence type="ECO:0000313" key="8">
    <source>
        <dbReference type="Proteomes" id="UP000787472"/>
    </source>
</evidence>
<evidence type="ECO:0000256" key="3">
    <source>
        <dbReference type="ARBA" id="ARBA00023163"/>
    </source>
</evidence>
<proteinExistence type="predicted"/>
<evidence type="ECO:0000259" key="6">
    <source>
        <dbReference type="PROSITE" id="PS50977"/>
    </source>
</evidence>
<evidence type="ECO:0000256" key="4">
    <source>
        <dbReference type="PROSITE-ProRule" id="PRU00335"/>
    </source>
</evidence>
<dbReference type="PANTHER" id="PTHR30055:SF234">
    <property type="entry name" value="HTH-TYPE TRANSCRIPTIONAL REGULATOR BETI"/>
    <property type="match status" value="1"/>
</dbReference>
<reference evidence="7" key="1">
    <citation type="submission" date="2020-03" db="EMBL/GenBank/DDBJ databases">
        <authorList>
            <person name="Guo F."/>
        </authorList>
    </citation>
    <scope>NUCLEOTIDE SEQUENCE</scope>
    <source>
        <strain evidence="7">JCM 30134</strain>
    </source>
</reference>
<organism evidence="7 8">
    <name type="scientific">Pseudomaricurvus hydrocarbonicus</name>
    <dbReference type="NCBI Taxonomy" id="1470433"/>
    <lineage>
        <taxon>Bacteria</taxon>
        <taxon>Pseudomonadati</taxon>
        <taxon>Pseudomonadota</taxon>
        <taxon>Gammaproteobacteria</taxon>
        <taxon>Cellvibrionales</taxon>
        <taxon>Cellvibrionaceae</taxon>
        <taxon>Pseudomaricurvus</taxon>
    </lineage>
</organism>
<dbReference type="Gene3D" id="1.10.357.10">
    <property type="entry name" value="Tetracycline Repressor, domain 2"/>
    <property type="match status" value="1"/>
</dbReference>
<keyword evidence="2 4" id="KW-0238">DNA-binding</keyword>
<dbReference type="RefSeq" id="WP_167182098.1">
    <property type="nucleotide sequence ID" value="NZ_JAAONZ010000002.1"/>
</dbReference>
<feature type="domain" description="HTH tetR-type" evidence="6">
    <location>
        <begin position="32"/>
        <end position="92"/>
    </location>
</feature>
<dbReference type="GO" id="GO:0000976">
    <property type="term" value="F:transcription cis-regulatory region binding"/>
    <property type="evidence" value="ECO:0007669"/>
    <property type="project" value="TreeGrafter"/>
</dbReference>
<feature type="region of interest" description="Disordered" evidence="5">
    <location>
        <begin position="1"/>
        <end position="29"/>
    </location>
</feature>
<evidence type="ECO:0000256" key="5">
    <source>
        <dbReference type="SAM" id="MobiDB-lite"/>
    </source>
</evidence>
<dbReference type="GO" id="GO:0003700">
    <property type="term" value="F:DNA-binding transcription factor activity"/>
    <property type="evidence" value="ECO:0007669"/>
    <property type="project" value="TreeGrafter"/>
</dbReference>
<dbReference type="PRINTS" id="PR00455">
    <property type="entry name" value="HTHTETR"/>
</dbReference>
<protein>
    <submittedName>
        <fullName evidence="7">TetR/AcrR family transcriptional regulator</fullName>
    </submittedName>
</protein>
<dbReference type="InterPro" id="IPR050109">
    <property type="entry name" value="HTH-type_TetR-like_transc_reg"/>
</dbReference>